<reference evidence="4 5" key="1">
    <citation type="submission" date="2017-09" db="EMBL/GenBank/DDBJ databases">
        <authorList>
            <person name="Ehlers B."/>
            <person name="Leendertz F.H."/>
        </authorList>
    </citation>
    <scope>NUCLEOTIDE SEQUENCE [LARGE SCALE GENOMIC DNA]</scope>
    <source>
        <strain evidence="4 5">DSM 18289</strain>
    </source>
</reference>
<feature type="domain" description="Saccharopine dehydrogenase NADP binding" evidence="2">
    <location>
        <begin position="4"/>
        <end position="114"/>
    </location>
</feature>
<dbReference type="InterPro" id="IPR036291">
    <property type="entry name" value="NAD(P)-bd_dom_sf"/>
</dbReference>
<keyword evidence="5" id="KW-1185">Reference proteome</keyword>
<dbReference type="Gene3D" id="3.30.360.10">
    <property type="entry name" value="Dihydrodipicolinate Reductase, domain 2"/>
    <property type="match status" value="1"/>
</dbReference>
<dbReference type="GO" id="GO:0004753">
    <property type="term" value="F:saccharopine dehydrogenase activity"/>
    <property type="evidence" value="ECO:0007669"/>
    <property type="project" value="TreeGrafter"/>
</dbReference>
<dbReference type="Pfam" id="PF16653">
    <property type="entry name" value="Sacchrp_dh_C"/>
    <property type="match status" value="1"/>
</dbReference>
<dbReference type="GO" id="GO:0019878">
    <property type="term" value="P:lysine biosynthetic process via aminoadipic acid"/>
    <property type="evidence" value="ECO:0007669"/>
    <property type="project" value="TreeGrafter"/>
</dbReference>
<dbReference type="GO" id="GO:0005737">
    <property type="term" value="C:cytoplasm"/>
    <property type="evidence" value="ECO:0007669"/>
    <property type="project" value="TreeGrafter"/>
</dbReference>
<evidence type="ECO:0000259" key="2">
    <source>
        <dbReference type="Pfam" id="PF03435"/>
    </source>
</evidence>
<dbReference type="AlphaFoldDB" id="A0A285NEU3"/>
<protein>
    <submittedName>
        <fullName evidence="4">Saccharopine dehydrogenase (NADP+, L-glutamate forming)</fullName>
    </submittedName>
</protein>
<dbReference type="PANTHER" id="PTHR11133:SF23">
    <property type="entry name" value="SACCHAROPINE DEHYDROGENASE [NAD(+), L-LYSINE-FORMING]"/>
    <property type="match status" value="1"/>
</dbReference>
<evidence type="ECO:0000256" key="1">
    <source>
        <dbReference type="ARBA" id="ARBA00023002"/>
    </source>
</evidence>
<proteinExistence type="predicted"/>
<dbReference type="OrthoDB" id="973788at2"/>
<evidence type="ECO:0000313" key="5">
    <source>
        <dbReference type="Proteomes" id="UP000219439"/>
    </source>
</evidence>
<dbReference type="InterPro" id="IPR005097">
    <property type="entry name" value="Sacchrp_dh_NADP-bd"/>
</dbReference>
<keyword evidence="1" id="KW-0560">Oxidoreductase</keyword>
<dbReference type="SUPFAM" id="SSF55347">
    <property type="entry name" value="Glyceraldehyde-3-phosphate dehydrogenase-like, C-terminal domain"/>
    <property type="match status" value="1"/>
</dbReference>
<accession>A0A285NEU3</accession>
<name>A0A285NEU3_9HYPH</name>
<organism evidence="4 5">
    <name type="scientific">Cohaesibacter gelatinilyticus</name>
    <dbReference type="NCBI Taxonomy" id="372072"/>
    <lineage>
        <taxon>Bacteria</taxon>
        <taxon>Pseudomonadati</taxon>
        <taxon>Pseudomonadota</taxon>
        <taxon>Alphaproteobacteria</taxon>
        <taxon>Hyphomicrobiales</taxon>
        <taxon>Cohaesibacteraceae</taxon>
    </lineage>
</organism>
<dbReference type="Proteomes" id="UP000219439">
    <property type="component" value="Unassembled WGS sequence"/>
</dbReference>
<evidence type="ECO:0000313" key="4">
    <source>
        <dbReference type="EMBL" id="SNZ07487.1"/>
    </source>
</evidence>
<dbReference type="SUPFAM" id="SSF51735">
    <property type="entry name" value="NAD(P)-binding Rossmann-fold domains"/>
    <property type="match status" value="1"/>
</dbReference>
<dbReference type="InterPro" id="IPR051168">
    <property type="entry name" value="AASS"/>
</dbReference>
<dbReference type="EMBL" id="OBEL01000001">
    <property type="protein sequence ID" value="SNZ07487.1"/>
    <property type="molecule type" value="Genomic_DNA"/>
</dbReference>
<dbReference type="InterPro" id="IPR032095">
    <property type="entry name" value="Sacchrp_dh-like_C"/>
</dbReference>
<evidence type="ECO:0000259" key="3">
    <source>
        <dbReference type="Pfam" id="PF16653"/>
    </source>
</evidence>
<dbReference type="PANTHER" id="PTHR11133">
    <property type="entry name" value="SACCHAROPINE DEHYDROGENASE"/>
    <property type="match status" value="1"/>
</dbReference>
<dbReference type="Gene3D" id="3.40.50.720">
    <property type="entry name" value="NAD(P)-binding Rossmann-like Domain"/>
    <property type="match status" value="1"/>
</dbReference>
<sequence length="392" mass="43174">MAHIHWLGAGLASVPGIRRLITQGHSLTLWERDVPKALEAVEGLSGNYAIKEALDGALEADIEAGDVIVSMLPAAFHPTIAKMCLSKKAHFVSSSYISPDMNALSDEATRQGLCFVNEVGLDPGLDHLFAHLLMQDYQESPVFDKQNDHDFRSYCGGFPAVANDFKYKFSWSPLGVLKALASPAKALLKGEVAEVQRPWDAVEDYVVHSAQGSEIFQSYPNRDSLPFMAEYGFEKDWNVSQFVRGTLRLNGWAEAWADVFEAVSNANKPEGEAELAKLSDRLWADHAYEPHEADRVVLSVELKVTRDGKVIWHQSKLLDSFGNAEDSAMGRLVSIPVSLATEAVLDGKLSSGVQPAPHDRSLILPWLEELARHEDHVQHIDHLNMAGSLAAE</sequence>
<dbReference type="RefSeq" id="WP_097152266.1">
    <property type="nucleotide sequence ID" value="NZ_OBEL01000001.1"/>
</dbReference>
<dbReference type="Pfam" id="PF03435">
    <property type="entry name" value="Sacchrp_dh_NADP"/>
    <property type="match status" value="1"/>
</dbReference>
<feature type="domain" description="Saccharopine dehydrogenase-like C-terminal" evidence="3">
    <location>
        <begin position="120"/>
        <end position="373"/>
    </location>
</feature>
<gene>
    <name evidence="4" type="ORF">SAMN06265368_1013</name>
</gene>